<dbReference type="EMBL" id="AMCI01000141">
    <property type="protein sequence ID" value="EJX10634.1"/>
    <property type="molecule type" value="Genomic_DNA"/>
</dbReference>
<feature type="domain" description="Sulfatase N-terminal" evidence="7">
    <location>
        <begin position="1"/>
        <end position="344"/>
    </location>
</feature>
<sequence length="449" mass="51892">MADDMRPELGCYGVKEVKTPHIDRLARTGVMFQNAYCNVPVSGASRASLLTGVYPHYPDRFVHYSARASQDCPEAVPLSEWFTSHGYYTLSNGKVFHHIEDHADSWSEPPYRTHPDGYDVYWAEHNRWELWMNKASERTINPKTKRGPFCEWADVPDTAYDDGKLALKTIADLKRLKAQGKPFFLACGFWKPHLPFNAPLKYWNLYDRASIPQPRNRFRPKGLPEQVRNSGEIYAYARTTTPEDIYFQQEAKHGYYACLSYVDAQIGLVLDELDKLGLADNTIVVLLGDHGWHLGEHNFLGKHNLMDRSTHVPLIVRVPGWKQGKTKSMVELVDLYPTLCDLCGLPYPEKQLDGTSFVPVLKDLQQEIKNCVYIQWEGGDNAVDSRYNYAQWKGKGQVKAQMLFDHRKDVEENENRVDEKKYDPVVERLSRWLDDKIRMNQSFQKQIIK</sequence>
<accession>J9GRV5</accession>
<keyword evidence="4" id="KW-0732">Signal</keyword>
<reference evidence="8" key="1">
    <citation type="journal article" date="2012" name="PLoS ONE">
        <title>Gene sets for utilization of primary and secondary nutrition supplies in the distal gut of endangered iberian lynx.</title>
        <authorList>
            <person name="Alcaide M."/>
            <person name="Messina E."/>
            <person name="Richter M."/>
            <person name="Bargiela R."/>
            <person name="Peplies J."/>
            <person name="Huws S.A."/>
            <person name="Newbold C.J."/>
            <person name="Golyshin P.N."/>
            <person name="Simon M.A."/>
            <person name="Lopez G."/>
            <person name="Yakimov M.M."/>
            <person name="Ferrer M."/>
        </authorList>
    </citation>
    <scope>NUCLEOTIDE SEQUENCE</scope>
</reference>
<evidence type="ECO:0000256" key="4">
    <source>
        <dbReference type="ARBA" id="ARBA00022729"/>
    </source>
</evidence>
<comment type="caution">
    <text evidence="8">The sequence shown here is derived from an EMBL/GenBank/DDBJ whole genome shotgun (WGS) entry which is preliminary data.</text>
</comment>
<dbReference type="GO" id="GO:0005737">
    <property type="term" value="C:cytoplasm"/>
    <property type="evidence" value="ECO:0007669"/>
    <property type="project" value="TreeGrafter"/>
</dbReference>
<comment type="similarity">
    <text evidence="2">Belongs to the sulfatase family.</text>
</comment>
<evidence type="ECO:0000256" key="6">
    <source>
        <dbReference type="ARBA" id="ARBA00022837"/>
    </source>
</evidence>
<evidence type="ECO:0000256" key="3">
    <source>
        <dbReference type="ARBA" id="ARBA00022723"/>
    </source>
</evidence>
<name>J9GRV5_9ZZZZ</name>
<protein>
    <submittedName>
        <fullName evidence="8">Sulfatase family protein</fullName>
    </submittedName>
</protein>
<keyword evidence="5" id="KW-0378">Hydrolase</keyword>
<dbReference type="CDD" id="cd16030">
    <property type="entry name" value="iduronate-2-sulfatase"/>
    <property type="match status" value="1"/>
</dbReference>
<evidence type="ECO:0000259" key="7">
    <source>
        <dbReference type="Pfam" id="PF00884"/>
    </source>
</evidence>
<gene>
    <name evidence="8" type="ORF">EVA_00786</name>
</gene>
<dbReference type="Gene3D" id="3.40.720.10">
    <property type="entry name" value="Alkaline Phosphatase, subunit A"/>
    <property type="match status" value="1"/>
</dbReference>
<dbReference type="PANTHER" id="PTHR45953">
    <property type="entry name" value="IDURONATE 2-SULFATASE"/>
    <property type="match status" value="1"/>
</dbReference>
<proteinExistence type="inferred from homology"/>
<dbReference type="InterPro" id="IPR035874">
    <property type="entry name" value="IDS"/>
</dbReference>
<evidence type="ECO:0000256" key="1">
    <source>
        <dbReference type="ARBA" id="ARBA00001913"/>
    </source>
</evidence>
<keyword evidence="3" id="KW-0479">Metal-binding</keyword>
<keyword evidence="6" id="KW-0106">Calcium</keyword>
<dbReference type="InterPro" id="IPR017850">
    <property type="entry name" value="Alkaline_phosphatase_core_sf"/>
</dbReference>
<comment type="cofactor">
    <cofactor evidence="1">
        <name>Ca(2+)</name>
        <dbReference type="ChEBI" id="CHEBI:29108"/>
    </cofactor>
</comment>
<evidence type="ECO:0000256" key="5">
    <source>
        <dbReference type="ARBA" id="ARBA00022801"/>
    </source>
</evidence>
<dbReference type="GO" id="GO:0046872">
    <property type="term" value="F:metal ion binding"/>
    <property type="evidence" value="ECO:0007669"/>
    <property type="project" value="UniProtKB-KW"/>
</dbReference>
<organism evidence="8">
    <name type="scientific">gut metagenome</name>
    <dbReference type="NCBI Taxonomy" id="749906"/>
    <lineage>
        <taxon>unclassified sequences</taxon>
        <taxon>metagenomes</taxon>
        <taxon>organismal metagenomes</taxon>
    </lineage>
</organism>
<dbReference type="AlphaFoldDB" id="J9GRV5"/>
<dbReference type="SUPFAM" id="SSF53649">
    <property type="entry name" value="Alkaline phosphatase-like"/>
    <property type="match status" value="1"/>
</dbReference>
<evidence type="ECO:0000313" key="8">
    <source>
        <dbReference type="EMBL" id="EJX10634.1"/>
    </source>
</evidence>
<dbReference type="InterPro" id="IPR000917">
    <property type="entry name" value="Sulfatase_N"/>
</dbReference>
<evidence type="ECO:0000256" key="2">
    <source>
        <dbReference type="ARBA" id="ARBA00008779"/>
    </source>
</evidence>
<dbReference type="PANTHER" id="PTHR45953:SF1">
    <property type="entry name" value="IDURONATE 2-SULFATASE"/>
    <property type="match status" value="1"/>
</dbReference>
<dbReference type="GO" id="GO:0004423">
    <property type="term" value="F:iduronate-2-sulfatase activity"/>
    <property type="evidence" value="ECO:0007669"/>
    <property type="project" value="InterPro"/>
</dbReference>
<dbReference type="Pfam" id="PF00884">
    <property type="entry name" value="Sulfatase"/>
    <property type="match status" value="1"/>
</dbReference>